<proteinExistence type="predicted"/>
<sequence>MSKKILILNGSPRSKGNTAMLCDALSAGARSAGHQVTRFDLHKLDIHGCLGCVKGGKDPASPCVQKDDMGLIYPAYREADIVVLASPMYYWGFSGQLKTAFDRLFAVAECFPGYANPHKECALIMAAEGNSADNWKPVLDYYHALLGFLGWQDRGQVLAGGVFEAGAVAGQPVLDQAFRFGASL</sequence>
<dbReference type="InterPro" id="IPR051796">
    <property type="entry name" value="ISF_SsuE-like"/>
</dbReference>
<dbReference type="RefSeq" id="WP_168934567.1">
    <property type="nucleotide sequence ID" value="NZ_CAMDEI010000006.1"/>
</dbReference>
<dbReference type="PANTHER" id="PTHR43278:SF2">
    <property type="entry name" value="IRON-SULFUR FLAVOPROTEIN"/>
    <property type="match status" value="1"/>
</dbReference>
<keyword evidence="2" id="KW-0288">FMN</keyword>
<dbReference type="Proteomes" id="UP000522333">
    <property type="component" value="Unassembled WGS sequence"/>
</dbReference>
<protein>
    <submittedName>
        <fullName evidence="4">Flavodoxin family protein</fullName>
    </submittedName>
</protein>
<dbReference type="InterPro" id="IPR029039">
    <property type="entry name" value="Flavoprotein-like_sf"/>
</dbReference>
<dbReference type="SUPFAM" id="SSF52218">
    <property type="entry name" value="Flavoproteins"/>
    <property type="match status" value="1"/>
</dbReference>
<name>A0A848CFI4_9BACT</name>
<accession>A0A848CFI4</accession>
<dbReference type="GO" id="GO:0016491">
    <property type="term" value="F:oxidoreductase activity"/>
    <property type="evidence" value="ECO:0007669"/>
    <property type="project" value="InterPro"/>
</dbReference>
<dbReference type="Pfam" id="PF03358">
    <property type="entry name" value="FMN_red"/>
    <property type="match status" value="1"/>
</dbReference>
<dbReference type="PANTHER" id="PTHR43278">
    <property type="entry name" value="NAD(P)H-DEPENDENT FMN-CONTAINING OXIDOREDUCTASE YWQN-RELATED"/>
    <property type="match status" value="1"/>
</dbReference>
<dbReference type="EMBL" id="JABAFY010000002">
    <property type="protein sequence ID" value="NME51077.1"/>
    <property type="molecule type" value="Genomic_DNA"/>
</dbReference>
<evidence type="ECO:0000256" key="1">
    <source>
        <dbReference type="ARBA" id="ARBA00022630"/>
    </source>
</evidence>
<comment type="caution">
    <text evidence="4">The sequence shown here is derived from an EMBL/GenBank/DDBJ whole genome shotgun (WGS) entry which is preliminary data.</text>
</comment>
<organism evidence="4 5">
    <name type="scientific">Desulfovibrio piger</name>
    <dbReference type="NCBI Taxonomy" id="901"/>
    <lineage>
        <taxon>Bacteria</taxon>
        <taxon>Pseudomonadati</taxon>
        <taxon>Thermodesulfobacteriota</taxon>
        <taxon>Desulfovibrionia</taxon>
        <taxon>Desulfovibrionales</taxon>
        <taxon>Desulfovibrionaceae</taxon>
        <taxon>Desulfovibrio</taxon>
    </lineage>
</organism>
<feature type="domain" description="NADPH-dependent FMN reductase-like" evidence="3">
    <location>
        <begin position="4"/>
        <end position="128"/>
    </location>
</feature>
<dbReference type="Gene3D" id="3.40.50.360">
    <property type="match status" value="1"/>
</dbReference>
<keyword evidence="1" id="KW-0285">Flavoprotein</keyword>
<evidence type="ECO:0000256" key="2">
    <source>
        <dbReference type="ARBA" id="ARBA00022643"/>
    </source>
</evidence>
<gene>
    <name evidence="4" type="ORF">HF854_00720</name>
</gene>
<evidence type="ECO:0000313" key="5">
    <source>
        <dbReference type="Proteomes" id="UP000522333"/>
    </source>
</evidence>
<dbReference type="AlphaFoldDB" id="A0A848CFI4"/>
<reference evidence="4 5" key="1">
    <citation type="submission" date="2020-04" db="EMBL/GenBank/DDBJ databases">
        <authorList>
            <person name="Hitch T.C.A."/>
            <person name="Wylensek D."/>
            <person name="Clavel T."/>
        </authorList>
    </citation>
    <scope>NUCLEOTIDE SEQUENCE [LARGE SCALE GENOMIC DNA]</scope>
    <source>
        <strain evidence="4 5">PG-251-APC-1</strain>
    </source>
</reference>
<evidence type="ECO:0000313" key="4">
    <source>
        <dbReference type="EMBL" id="NME51077.1"/>
    </source>
</evidence>
<evidence type="ECO:0000259" key="3">
    <source>
        <dbReference type="Pfam" id="PF03358"/>
    </source>
</evidence>
<dbReference type="InterPro" id="IPR005025">
    <property type="entry name" value="FMN_Rdtase-like_dom"/>
</dbReference>